<dbReference type="SMART" id="SM00028">
    <property type="entry name" value="TPR"/>
    <property type="match status" value="5"/>
</dbReference>
<keyword evidence="11" id="KW-1185">Reference proteome</keyword>
<dbReference type="EMBL" id="QLII01000002">
    <property type="protein sequence ID" value="RAI73135.1"/>
    <property type="molecule type" value="Genomic_DNA"/>
</dbReference>
<dbReference type="SUPFAM" id="SSF55874">
    <property type="entry name" value="ATPase domain of HSP90 chaperone/DNA topoisomerase II/histidine kinase"/>
    <property type="match status" value="1"/>
</dbReference>
<keyword evidence="4" id="KW-0808">Transferase</keyword>
<dbReference type="PANTHER" id="PTHR41523:SF8">
    <property type="entry name" value="ETHYLENE RESPONSE SENSOR PROTEIN"/>
    <property type="match status" value="1"/>
</dbReference>
<evidence type="ECO:0000256" key="6">
    <source>
        <dbReference type="ARBA" id="ARBA00022777"/>
    </source>
</evidence>
<evidence type="ECO:0000256" key="7">
    <source>
        <dbReference type="ARBA" id="ARBA00022840"/>
    </source>
</evidence>
<evidence type="ECO:0000256" key="2">
    <source>
        <dbReference type="ARBA" id="ARBA00012438"/>
    </source>
</evidence>
<dbReference type="GO" id="GO:0005524">
    <property type="term" value="F:ATP binding"/>
    <property type="evidence" value="ECO:0007669"/>
    <property type="project" value="UniProtKB-KW"/>
</dbReference>
<dbReference type="SMART" id="SM00387">
    <property type="entry name" value="HATPase_c"/>
    <property type="match status" value="1"/>
</dbReference>
<dbReference type="Pfam" id="PF07568">
    <property type="entry name" value="HisKA_2"/>
    <property type="match status" value="1"/>
</dbReference>
<name>A0A327NDV5_9BACT</name>
<feature type="repeat" description="TPR" evidence="8">
    <location>
        <begin position="341"/>
        <end position="374"/>
    </location>
</feature>
<evidence type="ECO:0000256" key="3">
    <source>
        <dbReference type="ARBA" id="ARBA00022553"/>
    </source>
</evidence>
<dbReference type="SUPFAM" id="SSF48452">
    <property type="entry name" value="TPR-like"/>
    <property type="match status" value="3"/>
</dbReference>
<dbReference type="InterPro" id="IPR011495">
    <property type="entry name" value="Sig_transdc_His_kin_sub2_dim/P"/>
</dbReference>
<sequence>MFQCCRQYFYLIEIMKLLILVAVGVLFSIPALSQSFSANADSIKKVLETSPRDTNRVKMLLALGHILVFKSGEANTDLDSAVLLSQQAYALSHSLGYLRGKGLSFMICAQAYREKGNRPQARRFTQRAVDLLVRYGSKEDQADACIELANYYENSGQDLNEQIHLYDRAIPLLQQTTNKLKLANALHDRGDLYQIRSDYPQSLQDLQGALGLYRSIGYADLQGIYKLIGSVYERKSKYAEALKYDSLALRLAEQRKDSYQQSLILSQISGTHGKQGKLQQAFNEQQSALSIQKIHGYKEIYDSYLSLSSLSCSQGYFNIALFYNLEALKRAIDNGDIEKQIYAYYVLGYVYFQANLVEKSIEAFKKSLAISRQKNQPIDARMATLLTRALLKKGKASEGLQFLRTMAQHNAGLGVPATTNDKRMMAEGFGTCYAALKQDQRAERYFKESIALGKQSDYDDCLIAYLGASRFFVSRGQYTKARPYINQLLAAPPGIVPPNALKDVHLLSYKADSATGNYLIAIAHYQQYKIMNDSLFNIAKSRQFDELQVQYETSQKEQRIQRLMQKELRQRSELDRTKMTRNGIISGAGMLALLLGLSYNRYWLKSRSNRLLEMKQTEINQKNHSLQTLLEEKEWLLKEIHHRVKNNLQIISSLLHSQGIFLKDEAAQSAIRESQNRVHAMALIHQKLYQSERLTAIPMAGYVTEIVDYLIQSFDREDTVRKQISLAPIDLDVTLAVPLGLIINEAVTNSLKHAFPSNQTGIIGIALKRLDSQTYQLTIKDNGIGLPADIHPNRSQTLGMSLIQGLSKQLSGLLQIYQNDGVQISLTFKEEKITRSELMYN</sequence>
<dbReference type="PROSITE" id="PS50005">
    <property type="entry name" value="TPR"/>
    <property type="match status" value="1"/>
</dbReference>
<dbReference type="Gene3D" id="1.25.40.10">
    <property type="entry name" value="Tetratricopeptide repeat domain"/>
    <property type="match status" value="3"/>
</dbReference>
<dbReference type="Gene3D" id="3.30.450.20">
    <property type="entry name" value="PAS domain"/>
    <property type="match status" value="1"/>
</dbReference>
<evidence type="ECO:0000313" key="10">
    <source>
        <dbReference type="EMBL" id="RAI73135.1"/>
    </source>
</evidence>
<dbReference type="AlphaFoldDB" id="A0A327NDV5"/>
<evidence type="ECO:0000256" key="5">
    <source>
        <dbReference type="ARBA" id="ARBA00022741"/>
    </source>
</evidence>
<accession>A0A327NDV5</accession>
<evidence type="ECO:0000256" key="4">
    <source>
        <dbReference type="ARBA" id="ARBA00022679"/>
    </source>
</evidence>
<protein>
    <recommendedName>
        <fullName evidence="2">histidine kinase</fullName>
        <ecNumber evidence="2">2.7.13.3</ecNumber>
    </recommendedName>
</protein>
<keyword evidence="3" id="KW-0597">Phosphoprotein</keyword>
<dbReference type="GO" id="GO:0004673">
    <property type="term" value="F:protein histidine kinase activity"/>
    <property type="evidence" value="ECO:0007669"/>
    <property type="project" value="UniProtKB-EC"/>
</dbReference>
<dbReference type="InterPro" id="IPR003594">
    <property type="entry name" value="HATPase_dom"/>
</dbReference>
<keyword evidence="8" id="KW-0802">TPR repeat</keyword>
<keyword evidence="5" id="KW-0547">Nucleotide-binding</keyword>
<keyword evidence="6 10" id="KW-0418">Kinase</keyword>
<dbReference type="Gene3D" id="3.30.565.10">
    <property type="entry name" value="Histidine kinase-like ATPase, C-terminal domain"/>
    <property type="match status" value="1"/>
</dbReference>
<dbReference type="EC" id="2.7.13.3" evidence="2"/>
<dbReference type="Proteomes" id="UP000249016">
    <property type="component" value="Unassembled WGS sequence"/>
</dbReference>
<evidence type="ECO:0000313" key="11">
    <source>
        <dbReference type="Proteomes" id="UP000249016"/>
    </source>
</evidence>
<gene>
    <name evidence="10" type="ORF">HMF3257_37740</name>
</gene>
<dbReference type="Pfam" id="PF13181">
    <property type="entry name" value="TPR_8"/>
    <property type="match status" value="1"/>
</dbReference>
<dbReference type="InterPro" id="IPR019734">
    <property type="entry name" value="TPR_rpt"/>
</dbReference>
<dbReference type="InterPro" id="IPR011990">
    <property type="entry name" value="TPR-like_helical_dom_sf"/>
</dbReference>
<feature type="domain" description="Histidine kinase/HSP90-like ATPase" evidence="9">
    <location>
        <begin position="734"/>
        <end position="832"/>
    </location>
</feature>
<evidence type="ECO:0000256" key="1">
    <source>
        <dbReference type="ARBA" id="ARBA00000085"/>
    </source>
</evidence>
<evidence type="ECO:0000259" key="9">
    <source>
        <dbReference type="SMART" id="SM00387"/>
    </source>
</evidence>
<proteinExistence type="predicted"/>
<dbReference type="InterPro" id="IPR036890">
    <property type="entry name" value="HATPase_C_sf"/>
</dbReference>
<organism evidence="10 11">
    <name type="scientific">Spirosoma telluris</name>
    <dbReference type="NCBI Taxonomy" id="2183553"/>
    <lineage>
        <taxon>Bacteria</taxon>
        <taxon>Pseudomonadati</taxon>
        <taxon>Bacteroidota</taxon>
        <taxon>Cytophagia</taxon>
        <taxon>Cytophagales</taxon>
        <taxon>Cytophagaceae</taxon>
        <taxon>Spirosoma</taxon>
    </lineage>
</organism>
<comment type="caution">
    <text evidence="10">The sequence shown here is derived from an EMBL/GenBank/DDBJ whole genome shotgun (WGS) entry which is preliminary data.</text>
</comment>
<keyword evidence="7" id="KW-0067">ATP-binding</keyword>
<reference evidence="10 11" key="1">
    <citation type="submission" date="2018-06" db="EMBL/GenBank/DDBJ databases">
        <title>Spirosoma sp. HMF3257 Genome sequencing and assembly.</title>
        <authorList>
            <person name="Kang H."/>
            <person name="Cha I."/>
            <person name="Kim H."/>
            <person name="Kang J."/>
            <person name="Joh K."/>
        </authorList>
    </citation>
    <scope>NUCLEOTIDE SEQUENCE [LARGE SCALE GENOMIC DNA]</scope>
    <source>
        <strain evidence="10 11">HMF3257</strain>
    </source>
</reference>
<evidence type="ECO:0000256" key="8">
    <source>
        <dbReference type="PROSITE-ProRule" id="PRU00339"/>
    </source>
</evidence>
<comment type="catalytic activity">
    <reaction evidence="1">
        <text>ATP + protein L-histidine = ADP + protein N-phospho-L-histidine.</text>
        <dbReference type="EC" id="2.7.13.3"/>
    </reaction>
</comment>
<dbReference type="PANTHER" id="PTHR41523">
    <property type="entry name" value="TWO-COMPONENT SYSTEM SENSOR PROTEIN"/>
    <property type="match status" value="1"/>
</dbReference>
<dbReference type="Pfam" id="PF02518">
    <property type="entry name" value="HATPase_c"/>
    <property type="match status" value="1"/>
</dbReference>